<dbReference type="InterPro" id="IPR035848">
    <property type="entry name" value="SH3BP2"/>
</dbReference>
<dbReference type="InterPro" id="IPR036860">
    <property type="entry name" value="SH2_dom_sf"/>
</dbReference>
<dbReference type="FunFam" id="2.30.29.30:FF:000147">
    <property type="entry name" value="SH3 domain-binding protein 2 isoform X2"/>
    <property type="match status" value="1"/>
</dbReference>
<feature type="compositionally biased region" description="Basic and acidic residues" evidence="6">
    <location>
        <begin position="271"/>
        <end position="283"/>
    </location>
</feature>
<dbReference type="SMART" id="SM00233">
    <property type="entry name" value="PH"/>
    <property type="match status" value="1"/>
</dbReference>
<proteinExistence type="predicted"/>
<dbReference type="GO" id="GO:0017124">
    <property type="term" value="F:SH3 domain binding"/>
    <property type="evidence" value="ECO:0007669"/>
    <property type="project" value="UniProtKB-KW"/>
</dbReference>
<dbReference type="OrthoDB" id="10254483at2759"/>
<feature type="region of interest" description="Disordered" evidence="6">
    <location>
        <begin position="312"/>
        <end position="346"/>
    </location>
</feature>
<feature type="compositionally biased region" description="Basic and acidic residues" evidence="6">
    <location>
        <begin position="478"/>
        <end position="489"/>
    </location>
</feature>
<feature type="region of interest" description="Disordered" evidence="6">
    <location>
        <begin position="165"/>
        <end position="184"/>
    </location>
</feature>
<keyword evidence="3" id="KW-0729">SH3-binding</keyword>
<evidence type="ECO:0000256" key="5">
    <source>
        <dbReference type="ARBA" id="ARBA00070257"/>
    </source>
</evidence>
<dbReference type="Proteomes" id="UP000186698">
    <property type="component" value="Chromosome 1S"/>
</dbReference>
<feature type="domain" description="PH" evidence="7">
    <location>
        <begin position="54"/>
        <end position="158"/>
    </location>
</feature>
<dbReference type="SUPFAM" id="SSF50729">
    <property type="entry name" value="PH domain-like"/>
    <property type="match status" value="1"/>
</dbReference>
<dbReference type="PROSITE" id="PS50003">
    <property type="entry name" value="PH_DOMAIN"/>
    <property type="match status" value="1"/>
</dbReference>
<dbReference type="Gene3D" id="2.30.29.30">
    <property type="entry name" value="Pleckstrin-homology domain (PH domain)/Phosphotyrosine-binding domain (PTB)"/>
    <property type="match status" value="1"/>
</dbReference>
<accession>A0A8J1M2Q4</accession>
<evidence type="ECO:0000256" key="2">
    <source>
        <dbReference type="ARBA" id="ARBA00022999"/>
    </source>
</evidence>
<dbReference type="InterPro" id="IPR001849">
    <property type="entry name" value="PH_domain"/>
</dbReference>
<evidence type="ECO:0000313" key="8">
    <source>
        <dbReference type="Proteomes" id="UP000186698"/>
    </source>
</evidence>
<dbReference type="GO" id="GO:0007165">
    <property type="term" value="P:signal transduction"/>
    <property type="evidence" value="ECO:0007669"/>
    <property type="project" value="InterPro"/>
</dbReference>
<dbReference type="AlphaFoldDB" id="A0A8J1M2Q4"/>
<dbReference type="PANTHER" id="PTHR15126">
    <property type="entry name" value="SH3-BINDING"/>
    <property type="match status" value="1"/>
</dbReference>
<evidence type="ECO:0000256" key="6">
    <source>
        <dbReference type="SAM" id="MobiDB-lite"/>
    </source>
</evidence>
<feature type="region of interest" description="Disordered" evidence="6">
    <location>
        <begin position="402"/>
        <end position="526"/>
    </location>
</feature>
<evidence type="ECO:0000256" key="1">
    <source>
        <dbReference type="ARBA" id="ARBA00022553"/>
    </source>
</evidence>
<dbReference type="PANTHER" id="PTHR15126:SF4">
    <property type="entry name" value="SH3 DOMAIN-BINDING PROTEIN 2"/>
    <property type="match status" value="1"/>
</dbReference>
<name>A0A8J1M2Q4_XENLA</name>
<dbReference type="SMART" id="SM00252">
    <property type="entry name" value="SH2"/>
    <property type="match status" value="1"/>
</dbReference>
<feature type="compositionally biased region" description="Basic and acidic residues" evidence="6">
    <location>
        <begin position="312"/>
        <end position="325"/>
    </location>
</feature>
<dbReference type="CDD" id="cd13308">
    <property type="entry name" value="PH_3BP2"/>
    <property type="match status" value="1"/>
</dbReference>
<comment type="function">
    <text evidence="4">Binds differentially to the SH3 domains of certain proteins of signal transduction pathways. Binds to phosphatidylinositols; linking the hemopoietic tyrosine kinase fes to the cytoplasmic membrane in a phosphorylation dependent mechanism.</text>
</comment>
<protein>
    <recommendedName>
        <fullName evidence="5">SH3 domain-binding protein 2</fullName>
    </recommendedName>
</protein>
<feature type="region of interest" description="Disordered" evidence="6">
    <location>
        <begin position="189"/>
        <end position="300"/>
    </location>
</feature>
<evidence type="ECO:0000256" key="3">
    <source>
        <dbReference type="ARBA" id="ARBA00023036"/>
    </source>
</evidence>
<dbReference type="GeneID" id="108704146"/>
<feature type="compositionally biased region" description="Low complexity" evidence="6">
    <location>
        <begin position="429"/>
        <end position="439"/>
    </location>
</feature>
<feature type="compositionally biased region" description="Pro residues" evidence="6">
    <location>
        <begin position="253"/>
        <end position="262"/>
    </location>
</feature>
<keyword evidence="1" id="KW-0597">Phosphoprotein</keyword>
<gene>
    <name evidence="9" type="primary">sh3bp2.S</name>
</gene>
<dbReference type="InterPro" id="IPR011993">
    <property type="entry name" value="PH-like_dom_sf"/>
</dbReference>
<dbReference type="Pfam" id="PF00017">
    <property type="entry name" value="SH2"/>
    <property type="match status" value="1"/>
</dbReference>
<evidence type="ECO:0000256" key="4">
    <source>
        <dbReference type="ARBA" id="ARBA00056733"/>
    </source>
</evidence>
<reference evidence="9" key="1">
    <citation type="submission" date="2025-08" db="UniProtKB">
        <authorList>
            <consortium name="RefSeq"/>
        </authorList>
    </citation>
    <scope>IDENTIFICATION</scope>
    <source>
        <strain evidence="9">J_2021</strain>
        <tissue evidence="9">Erythrocytes</tissue>
    </source>
</reference>
<dbReference type="FunFam" id="3.30.505.10:FF:000043">
    <property type="entry name" value="SH3 domain binding protein 2"/>
    <property type="match status" value="1"/>
</dbReference>
<sequence length="640" mass="71203">MATNIKRSQSLAVSFERRTIMCRQDARMMASDEPGWPTPMKAIGAQNLLTMPGGVTISGYLHKKGGKQFQLLKWPLRFVIIHKGCVYYFKTSTSATSQGAFSLNGYNRVMRAAEETTSSNVFPFKMVHISKKQRTWYFSAASEEERKKWMLSLRKEIDYYHEKKETVTDLSDPDSDSDSFYGSVERPVDIKYTHNLSDDQDEDDDDDDEDDYEKLDGADENAPTYPPPPVPRNQRNGNASVKPRAKSDVGLPYKPPPPPTPPLTKTLPLAFDHERKFPRKESASHLGFSCGPPPHKIEAFTPKLPAHKKTTFDLTEKDPHPREDLIGSSDSVPGYDPCGLTIKPPSSSLQLAVRRVDPPALPPASYPKKNGLSCKPFAKPSTQIICNTVNKELADRFRMLPVSLPVPPKPSVKPSSSSNAPPPPPPVKPSISSSTPPSVTIASHSPPVPPIKPRTLTVDQKVERMPQKPSPIPRQPGRRSESDKPEPTPKLRLPPDGQSFRGLSTEGPAHPKKPNRKCNMSDSDEDYEKVPLPVSVFVETNDSVEVERIFKAASPGGTPQNGLFCIRKSAKAGKVLVVWDRAVEKSRNYRIYQKGSKYYLEADLLFPDVESLVEHYYTDKLPGQGTPLVLQHAYGCSFPR</sequence>
<keyword evidence="8" id="KW-1185">Reference proteome</keyword>
<dbReference type="KEGG" id="xla:108704146"/>
<keyword evidence="2" id="KW-0727">SH2 domain</keyword>
<evidence type="ECO:0000313" key="9">
    <source>
        <dbReference type="RefSeq" id="XP_041435310.1"/>
    </source>
</evidence>
<dbReference type="RefSeq" id="XP_041435310.1">
    <property type="nucleotide sequence ID" value="XM_041579376.1"/>
</dbReference>
<organism evidence="8 9">
    <name type="scientific">Xenopus laevis</name>
    <name type="common">African clawed frog</name>
    <dbReference type="NCBI Taxonomy" id="8355"/>
    <lineage>
        <taxon>Eukaryota</taxon>
        <taxon>Metazoa</taxon>
        <taxon>Chordata</taxon>
        <taxon>Craniata</taxon>
        <taxon>Vertebrata</taxon>
        <taxon>Euteleostomi</taxon>
        <taxon>Amphibia</taxon>
        <taxon>Batrachia</taxon>
        <taxon>Anura</taxon>
        <taxon>Pipoidea</taxon>
        <taxon>Pipidae</taxon>
        <taxon>Xenopodinae</taxon>
        <taxon>Xenopus</taxon>
        <taxon>Xenopus</taxon>
    </lineage>
</organism>
<dbReference type="CTD" id="108704146"/>
<evidence type="ECO:0000259" key="7">
    <source>
        <dbReference type="PROSITE" id="PS50003"/>
    </source>
</evidence>
<feature type="compositionally biased region" description="Acidic residues" evidence="6">
    <location>
        <begin position="198"/>
        <end position="213"/>
    </location>
</feature>
<dbReference type="InterPro" id="IPR000980">
    <property type="entry name" value="SH2"/>
</dbReference>
<dbReference type="Gene3D" id="3.30.505.10">
    <property type="entry name" value="SH2 domain"/>
    <property type="match status" value="1"/>
</dbReference>
<dbReference type="Pfam" id="PF00169">
    <property type="entry name" value="PH"/>
    <property type="match status" value="1"/>
</dbReference>
<dbReference type="SUPFAM" id="SSF55550">
    <property type="entry name" value="SH2 domain"/>
    <property type="match status" value="1"/>
</dbReference>